<accession>A0ACB7ZET6</accession>
<evidence type="ECO:0000313" key="2">
    <source>
        <dbReference type="Proteomes" id="UP000828048"/>
    </source>
</evidence>
<comment type="caution">
    <text evidence="1">The sequence shown here is derived from an EMBL/GenBank/DDBJ whole genome shotgun (WGS) entry which is preliminary data.</text>
</comment>
<protein>
    <submittedName>
        <fullName evidence="1">Uncharacterized protein</fullName>
    </submittedName>
</protein>
<reference evidence="1 2" key="1">
    <citation type="journal article" date="2021" name="Hortic Res">
        <title>High-quality reference genome and annotation aids understanding of berry development for evergreen blueberry (Vaccinium darrowii).</title>
        <authorList>
            <person name="Yu J."/>
            <person name="Hulse-Kemp A.M."/>
            <person name="Babiker E."/>
            <person name="Staton M."/>
        </authorList>
    </citation>
    <scope>NUCLEOTIDE SEQUENCE [LARGE SCALE GENOMIC DNA]</scope>
    <source>
        <strain evidence="2">cv. NJ 8807/NJ 8810</strain>
        <tissue evidence="1">Young leaf</tissue>
    </source>
</reference>
<sequence length="276" mass="30411">MSVSCHTTASTSYLHSGTGVRLTSVSCTTNVSVGLKPESPVPFGIAKPNSHFGLRTKALKNSIQSWTIDSEPTRERIKMMPTGSPQVPVTMPGQRYVQFLDLGAALYRERIIILGQYIDEDFSSDLMEMILYLDTQDTKDPILFFINSPGGDARSTFSIYDTMQSLQSPVGTQCIGTALNQAGFLLAAGDKGKRSAMPMSKIILQSPVGTARGQADDIFNETNELLRIRDLLFNELAAKTGQPVEKIYKDLEWPKSFTAEEAVEYGLIDRVARRKS</sequence>
<dbReference type="EMBL" id="CM037162">
    <property type="protein sequence ID" value="KAH7863928.1"/>
    <property type="molecule type" value="Genomic_DNA"/>
</dbReference>
<name>A0ACB7ZET6_9ERIC</name>
<proteinExistence type="predicted"/>
<keyword evidence="2" id="KW-1185">Reference proteome</keyword>
<evidence type="ECO:0000313" key="1">
    <source>
        <dbReference type="EMBL" id="KAH7863928.1"/>
    </source>
</evidence>
<organism evidence="1 2">
    <name type="scientific">Vaccinium darrowii</name>
    <dbReference type="NCBI Taxonomy" id="229202"/>
    <lineage>
        <taxon>Eukaryota</taxon>
        <taxon>Viridiplantae</taxon>
        <taxon>Streptophyta</taxon>
        <taxon>Embryophyta</taxon>
        <taxon>Tracheophyta</taxon>
        <taxon>Spermatophyta</taxon>
        <taxon>Magnoliopsida</taxon>
        <taxon>eudicotyledons</taxon>
        <taxon>Gunneridae</taxon>
        <taxon>Pentapetalae</taxon>
        <taxon>asterids</taxon>
        <taxon>Ericales</taxon>
        <taxon>Ericaceae</taxon>
        <taxon>Vaccinioideae</taxon>
        <taxon>Vaccinieae</taxon>
        <taxon>Vaccinium</taxon>
    </lineage>
</organism>
<dbReference type="Proteomes" id="UP000828048">
    <property type="component" value="Chromosome 12"/>
</dbReference>
<gene>
    <name evidence="1" type="ORF">Vadar_023641</name>
</gene>